<dbReference type="InterPro" id="IPR031325">
    <property type="entry name" value="RHS_repeat"/>
</dbReference>
<evidence type="ECO:0000313" key="2">
    <source>
        <dbReference type="EMBL" id="RJG38992.1"/>
    </source>
</evidence>
<proteinExistence type="predicted"/>
<evidence type="ECO:0000313" key="3">
    <source>
        <dbReference type="Proteomes" id="UP000283255"/>
    </source>
</evidence>
<dbReference type="EMBL" id="QZCH01000037">
    <property type="protein sequence ID" value="RJG38992.1"/>
    <property type="molecule type" value="Genomic_DNA"/>
</dbReference>
<dbReference type="PANTHER" id="PTHR32305">
    <property type="match status" value="1"/>
</dbReference>
<evidence type="ECO:0000259" key="1">
    <source>
        <dbReference type="Pfam" id="PF20148"/>
    </source>
</evidence>
<feature type="domain" description="DUF6531" evidence="1">
    <location>
        <begin position="167"/>
        <end position="243"/>
    </location>
</feature>
<accession>A0A418YA50</accession>
<dbReference type="OrthoDB" id="9816400at2"/>
<dbReference type="NCBIfam" id="TIGR01643">
    <property type="entry name" value="YD_repeat_2x"/>
    <property type="match status" value="4"/>
</dbReference>
<dbReference type="InterPro" id="IPR006530">
    <property type="entry name" value="YD"/>
</dbReference>
<dbReference type="InterPro" id="IPR050708">
    <property type="entry name" value="T6SS_VgrG/RHS"/>
</dbReference>
<dbReference type="AlphaFoldDB" id="A0A418YA50"/>
<dbReference type="InterPro" id="IPR045351">
    <property type="entry name" value="DUF6531"/>
</dbReference>
<dbReference type="RefSeq" id="WP_119912312.1">
    <property type="nucleotide sequence ID" value="NZ_QZCH01000037.1"/>
</dbReference>
<reference evidence="2 3" key="1">
    <citation type="submission" date="2018-09" db="EMBL/GenBank/DDBJ databases">
        <authorList>
            <person name="Wang F."/>
        </authorList>
    </citation>
    <scope>NUCLEOTIDE SEQUENCE [LARGE SCALE GENOMIC DNA]</scope>
    <source>
        <strain evidence="2 3">PLHSC7-2</strain>
    </source>
</reference>
<sequence length="717" mass="80764">MIDFKYTGMLLIPFSVVASETGSMPANSFENYSANSSTRSSFQRSAPLPGWWSGCRKLDKRKGFRYECSEDIIMPTKESTCEKIGPVGVLISRSGVVSTPLEYEGQWHVNDVGQDPLFPDNTVCVISYSNNTWHISMYLEEEVDMEKEKDKGEEECESEKNISPMCGNPINIINGNKFQKEIDYQHVSSKILNYTRYYNSQIGVFKSHHLPQRWSDNYSEYLVFNDRKREIYFLRKDGKVLTFKVESDPNTYISTSYANAKLLLSNSSWVLEEDSGETRTFSSSGKITNYKSPSGEELSYEYDKVGQLSTIRDVNRVGLGLNFTYDRASGFISSVQLVSPQLAEPKNVASYTYKDNRYLAQVQFADKSTKSYQYGNYSSLIELTDENSNISSWEYVFPDGPKAISSTHANNIDRTEITYAADNLSASVKDARGFTTTYLIGDVNGSAKIYSISAPCKAEKCNTSQKYIDFDANGNVTSTRDARGVITTYRYNDKNLEVSRTVATSTTEEFEIKTQWHPTLPLPVEKHYPNRLVQFQYDEGGNLLSKETFADGKSEKWSFTYNHFGLMTSQTDPLGTITTFEYDALGNLIRKAVGDTSITVYAEHNENGQAQHITRPNGVISKMTFDLRGRLTSITEGKDITLLTYDKVGNLIKRELPSGKVINYSYDGAYRLISIMDNKGNTIKFTRDLAGNIIKKETVDPGSQLTQAIASHSTQVN</sequence>
<dbReference type="Pfam" id="PF20148">
    <property type="entry name" value="DUF6531"/>
    <property type="match status" value="1"/>
</dbReference>
<comment type="caution">
    <text evidence="2">The sequence shown here is derived from an EMBL/GenBank/DDBJ whole genome shotgun (WGS) entry which is preliminary data.</text>
</comment>
<gene>
    <name evidence="2" type="ORF">D1Z90_18640</name>
</gene>
<dbReference type="PANTHER" id="PTHR32305:SF15">
    <property type="entry name" value="PROTEIN RHSA-RELATED"/>
    <property type="match status" value="1"/>
</dbReference>
<keyword evidence="3" id="KW-1185">Reference proteome</keyword>
<protein>
    <submittedName>
        <fullName evidence="2">RHS repeat protein</fullName>
    </submittedName>
</protein>
<reference evidence="2 3" key="2">
    <citation type="submission" date="2019-01" db="EMBL/GenBank/DDBJ databases">
        <title>Motilimonas pumilus sp. nov., isolated from the gut of sea cucumber (Apostichopus japonicus).</title>
        <authorList>
            <person name="Wang F.-Q."/>
            <person name="Ren L.-H."/>
            <person name="Lin Y.-W."/>
            <person name="Sun G.-H."/>
            <person name="Du Z.-J."/>
            <person name="Zhao J.-X."/>
            <person name="Liu X.-J."/>
            <person name="Liu L.-J."/>
        </authorList>
    </citation>
    <scope>NUCLEOTIDE SEQUENCE [LARGE SCALE GENOMIC DNA]</scope>
    <source>
        <strain evidence="2 3">PLHSC7-2</strain>
    </source>
</reference>
<name>A0A418YA50_9GAMM</name>
<dbReference type="Proteomes" id="UP000283255">
    <property type="component" value="Unassembled WGS sequence"/>
</dbReference>
<dbReference type="Gene3D" id="2.180.10.10">
    <property type="entry name" value="RHS repeat-associated core"/>
    <property type="match status" value="1"/>
</dbReference>
<dbReference type="Pfam" id="PF05593">
    <property type="entry name" value="RHS_repeat"/>
    <property type="match status" value="3"/>
</dbReference>
<organism evidence="2 3">
    <name type="scientific">Motilimonas pumila</name>
    <dbReference type="NCBI Taxonomy" id="2303987"/>
    <lineage>
        <taxon>Bacteria</taxon>
        <taxon>Pseudomonadati</taxon>
        <taxon>Pseudomonadota</taxon>
        <taxon>Gammaproteobacteria</taxon>
        <taxon>Alteromonadales</taxon>
        <taxon>Alteromonadales genera incertae sedis</taxon>
        <taxon>Motilimonas</taxon>
    </lineage>
</organism>